<name>A0A090AHP0_9GAMM</name>
<dbReference type="PROSITE" id="PS00716">
    <property type="entry name" value="SIGMA70_2"/>
    <property type="match status" value="1"/>
</dbReference>
<dbReference type="OrthoDB" id="9796958at2"/>
<reference evidence="2 3" key="1">
    <citation type="journal article" date="2014" name="ISME J.">
        <title>Ecophysiology of Thioploca ingrica as revealed by the complete genome sequence supplemented with proteomic evidence.</title>
        <authorList>
            <person name="Kojima H."/>
            <person name="Ogura Y."/>
            <person name="Yamamoto N."/>
            <person name="Togashi T."/>
            <person name="Mori H."/>
            <person name="Watanabe T."/>
            <person name="Nemoto F."/>
            <person name="Kurokawa K."/>
            <person name="Hayashi T."/>
            <person name="Fukui M."/>
        </authorList>
    </citation>
    <scope>NUCLEOTIDE SEQUENCE [LARGE SCALE GENOMIC DNA]</scope>
</reference>
<sequence>MSLDNLIENKLSINQPVRKGINTGVITKTLYDEFMSIVANFSERKRLIVLRRLGFNGTCESLENIGQTLQVTRERVRQIEAICLETIKQNCGNKLSEKLQKCLVKRQEPLYLDSLALEDEWFDGFLERPIFLAQIIEKLTVGNYSVFAVKERLIVAQINAEQWFELKAEILNYLKSQLANKLSQEKVTQFIQRRATSYGAAELANLLQESLQEKLHFACVKSKGPKILCSIGRGLTHVLTTLLVEAKEPLHYTEIARQCSEQLGRQVEAYVHNTLKNLAYLYGRGVYGTLDHFPLNNKDKKAILAAVETLILEGAPTRQWTCSELITLLKPKIPSLPKKLDKYVLNILLGESSLLKSVGRLVWVKKTRNNHHKVSRVDLQQACTEIIAKSKSPISTHEIKRLIVKQRGVDEYFTIFPSQKIARIKPNIWGLVERDFGVTSEQRHHLLDTLNDLLEQRQEGLHITELKTSLQVIGVIVPRDFTNYMLMSLTQTDSRFKVRRGQIVGLARWIDGKRVTVKEAVEQLAQNFTSPMSMYDLRHSVEKMVQHEVKQPLHRLLENANIVYDERSNLWNLRS</sequence>
<organism evidence="2 3">
    <name type="scientific">Thioploca ingrica</name>
    <dbReference type="NCBI Taxonomy" id="40754"/>
    <lineage>
        <taxon>Bacteria</taxon>
        <taxon>Pseudomonadati</taxon>
        <taxon>Pseudomonadota</taxon>
        <taxon>Gammaproteobacteria</taxon>
        <taxon>Thiotrichales</taxon>
        <taxon>Thiotrichaceae</taxon>
        <taxon>Thioploca</taxon>
    </lineage>
</organism>
<dbReference type="SUPFAM" id="SSF88659">
    <property type="entry name" value="Sigma3 and sigma4 domains of RNA polymerase sigma factors"/>
    <property type="match status" value="1"/>
</dbReference>
<dbReference type="InterPro" id="IPR013324">
    <property type="entry name" value="RNA_pol_sigma_r3/r4-like"/>
</dbReference>
<evidence type="ECO:0000313" key="2">
    <source>
        <dbReference type="EMBL" id="BAP54832.1"/>
    </source>
</evidence>
<dbReference type="STRING" id="40754.THII_0535"/>
<dbReference type="HOGENOM" id="CLU_474008_0_0_6"/>
<dbReference type="Proteomes" id="UP000031623">
    <property type="component" value="Chromosome"/>
</dbReference>
<dbReference type="InterPro" id="IPR007630">
    <property type="entry name" value="RNA_pol_sigma70_r4"/>
</dbReference>
<evidence type="ECO:0000313" key="3">
    <source>
        <dbReference type="Proteomes" id="UP000031623"/>
    </source>
</evidence>
<dbReference type="EMBL" id="AP014633">
    <property type="protein sequence ID" value="BAP54832.1"/>
    <property type="molecule type" value="Genomic_DNA"/>
</dbReference>
<dbReference type="KEGG" id="tig:THII_0535"/>
<dbReference type="Pfam" id="PF04545">
    <property type="entry name" value="Sigma70_r4"/>
    <property type="match status" value="1"/>
</dbReference>
<protein>
    <submittedName>
        <fullName evidence="2">Sigma-70 region 4 domain-containing protein</fullName>
    </submittedName>
</protein>
<evidence type="ECO:0000259" key="1">
    <source>
        <dbReference type="PROSITE" id="PS00716"/>
    </source>
</evidence>
<dbReference type="GO" id="GO:0006352">
    <property type="term" value="P:DNA-templated transcription initiation"/>
    <property type="evidence" value="ECO:0007669"/>
    <property type="project" value="InterPro"/>
</dbReference>
<feature type="domain" description="RNA polymerase sigma-70" evidence="1">
    <location>
        <begin position="61"/>
        <end position="87"/>
    </location>
</feature>
<dbReference type="PRINTS" id="PR00046">
    <property type="entry name" value="SIGMA70FCT"/>
</dbReference>
<gene>
    <name evidence="2" type="ORF">THII_0535</name>
</gene>
<keyword evidence="3" id="KW-1185">Reference proteome</keyword>
<proteinExistence type="predicted"/>
<dbReference type="GO" id="GO:0003700">
    <property type="term" value="F:DNA-binding transcription factor activity"/>
    <property type="evidence" value="ECO:0007669"/>
    <property type="project" value="InterPro"/>
</dbReference>
<dbReference type="AlphaFoldDB" id="A0A090AHP0"/>
<dbReference type="InterPro" id="IPR036388">
    <property type="entry name" value="WH-like_DNA-bd_sf"/>
</dbReference>
<dbReference type="Gene3D" id="1.10.10.10">
    <property type="entry name" value="Winged helix-like DNA-binding domain superfamily/Winged helix DNA-binding domain"/>
    <property type="match status" value="1"/>
</dbReference>
<dbReference type="InterPro" id="IPR000943">
    <property type="entry name" value="RNA_pol_sigma70"/>
</dbReference>
<accession>A0A090AHP0</accession>